<dbReference type="PROSITE" id="PS50846">
    <property type="entry name" value="HMA_2"/>
    <property type="match status" value="2"/>
</dbReference>
<evidence type="ECO:0000256" key="8">
    <source>
        <dbReference type="ARBA" id="ARBA00022989"/>
    </source>
</evidence>
<dbReference type="InterPro" id="IPR036412">
    <property type="entry name" value="HAD-like_sf"/>
</dbReference>
<dbReference type="SUPFAM" id="SSF56784">
    <property type="entry name" value="HAD-like"/>
    <property type="match status" value="1"/>
</dbReference>
<dbReference type="PRINTS" id="PR00119">
    <property type="entry name" value="CATATPASE"/>
</dbReference>
<evidence type="ECO:0000256" key="3">
    <source>
        <dbReference type="ARBA" id="ARBA00022692"/>
    </source>
</evidence>
<dbReference type="NCBIfam" id="TIGR01494">
    <property type="entry name" value="ATPase_P-type"/>
    <property type="match status" value="1"/>
</dbReference>
<dbReference type="Gene3D" id="2.70.150.10">
    <property type="entry name" value="Calcium-transporting ATPase, cytoplasmic transduction domain A"/>
    <property type="match status" value="1"/>
</dbReference>
<evidence type="ECO:0000256" key="1">
    <source>
        <dbReference type="ARBA" id="ARBA00004141"/>
    </source>
</evidence>
<keyword evidence="3 10" id="KW-0812">Transmembrane</keyword>
<evidence type="ECO:0000256" key="5">
    <source>
        <dbReference type="ARBA" id="ARBA00022741"/>
    </source>
</evidence>
<dbReference type="InterPro" id="IPR018303">
    <property type="entry name" value="ATPase_P-typ_P_site"/>
</dbReference>
<dbReference type="InterPro" id="IPR008250">
    <property type="entry name" value="ATPase_P-typ_transduc_dom_A_sf"/>
</dbReference>
<dbReference type="PROSITE" id="PS01047">
    <property type="entry name" value="HMA_1"/>
    <property type="match status" value="2"/>
</dbReference>
<feature type="transmembrane region" description="Helical" evidence="10">
    <location>
        <begin position="439"/>
        <end position="458"/>
    </location>
</feature>
<reference evidence="13 14" key="1">
    <citation type="submission" date="2024-02" db="EMBL/GenBank/DDBJ databases">
        <title>A draft genome for the cacao thread blight pathogen Marasmius crinis-equi.</title>
        <authorList>
            <person name="Cohen S.P."/>
            <person name="Baruah I.K."/>
            <person name="Amoako-Attah I."/>
            <person name="Bukari Y."/>
            <person name="Meinhardt L.W."/>
            <person name="Bailey B.A."/>
        </authorList>
    </citation>
    <scope>NUCLEOTIDE SEQUENCE [LARGE SCALE GENOMIC DNA]</scope>
    <source>
        <strain evidence="13 14">GH-76</strain>
    </source>
</reference>
<dbReference type="NCBIfam" id="TIGR01525">
    <property type="entry name" value="ATPase-IB_hvy"/>
    <property type="match status" value="1"/>
</dbReference>
<dbReference type="CDD" id="cd00371">
    <property type="entry name" value="HMA"/>
    <property type="match status" value="2"/>
</dbReference>
<keyword evidence="9 10" id="KW-0472">Membrane</keyword>
<feature type="transmembrane region" description="Helical" evidence="10">
    <location>
        <begin position="405"/>
        <end position="427"/>
    </location>
</feature>
<feature type="transmembrane region" description="Helical" evidence="10">
    <location>
        <begin position="639"/>
        <end position="661"/>
    </location>
</feature>
<evidence type="ECO:0000256" key="2">
    <source>
        <dbReference type="ARBA" id="ARBA00006024"/>
    </source>
</evidence>
<dbReference type="SFLD" id="SFLDG00002">
    <property type="entry name" value="C1.7:_P-type_atpase_like"/>
    <property type="match status" value="1"/>
</dbReference>
<sequence length="1117" mass="119370">MEGSSNGSVVTVINVSNIHCASCIQTIHESLAALVPPPHGVEVSIMARSVTVHHPVALSPTAIRDAIFDAGFDVVADGDAALPQYTPASTVLRTVKHLQQCTLCQQGEKLSSDPEKAAIQAQEASYQAVLSISGMTCSACSGSITRALEEVPGVTKIAISVLDNSGTVTIERKDLADKVVEAIEDCGFGANLVELASLSRSPDNAPPETSTRTVTLQILGLYSTQCPERVTTSLAKLTEPITITKPLTDYTDPFITFSYDPKPPTFTIRQIINAIESGSPEYKAKFYHPPTLEERSRAIQLREQRRLLMRLAFTVIVAIPTFILGIVYMSLVSDHDPTKMYLMEPMWAGNASRVEWALFIMATPVMFYGAGLFHRRSIKEIYSLWKKGSTVPIIKRFTRFGSMNLLVSAGVSVAYFASIVLLGLAAGEERSEDGEGDDTTYFDSVVFLTMFLLAGRYLEAYSKSRTADAIRALASLRPTEALVVVPTSAVSRKSEDSEASTAISSTAPSHAERDLEKADPGTSAAAYSAAVGTTIEKVSVEMLEVGDVVRVLHGSTPPADGTIVEGENGLFDESSLTGESRPVGKSSGDQVFLGTINKGNVVHVRVAEIGGQTMLDQIVKVVREGQAKRAPMEKLADTITAYFVPIITLLAILTWVVWLALGTSGALPDDYLDKEVGGWTVWSLEFAIAVFVIACPCGIGLAAPTALLVGSGEAAKHGILARGGGEAFQEASKINTIVFDKTGTLTAGELQVTDELFCATDDWKDEVVLSLVWEVENTSSHPIATALQKYCAEKVPNMTSKGGSSFAETAGKGLKGVFSDPSCTVIIGNEAWMEDHGVSIEENLVSRIDRWKSEAKSTVFVAIGNSNDKDYRLAAVLGVADAIRKEAPEVIEWFKKQGITPWMISGDHLKTALAVAAQVGIPAENVIAGVLPQGKGEKIEWLQQGSQDTPSGENTRRCVAMVGDGINDSVALSLADVGIAIGSGSKLSPFSIARAALVNASKGDVAVSSASFILLHSDLRALLTLVDLSRAVIRRVKFNFVSFIVIYASEARSNWTCQAWAGVYNIAALPIAAGVIYPAGRTRLDPVWAALAMALSSISVVCSSLMLRMYKPPIASK</sequence>
<dbReference type="SUPFAM" id="SSF81665">
    <property type="entry name" value="Calcium ATPase, transmembrane domain M"/>
    <property type="match status" value="1"/>
</dbReference>
<dbReference type="Pfam" id="PF00403">
    <property type="entry name" value="HMA"/>
    <property type="match status" value="1"/>
</dbReference>
<dbReference type="InterPro" id="IPR023214">
    <property type="entry name" value="HAD_sf"/>
</dbReference>
<dbReference type="PROSITE" id="PS00154">
    <property type="entry name" value="ATPASE_E1_E2"/>
    <property type="match status" value="1"/>
</dbReference>
<feature type="region of interest" description="Disordered" evidence="11">
    <location>
        <begin position="494"/>
        <end position="520"/>
    </location>
</feature>
<dbReference type="InterPro" id="IPR059000">
    <property type="entry name" value="ATPase_P-type_domA"/>
</dbReference>
<keyword evidence="5 10" id="KW-0547">Nucleotide-binding</keyword>
<evidence type="ECO:0000256" key="10">
    <source>
        <dbReference type="RuleBase" id="RU362081"/>
    </source>
</evidence>
<accession>A0ABR3FVK3</accession>
<keyword evidence="7" id="KW-1278">Translocase</keyword>
<dbReference type="InterPro" id="IPR027256">
    <property type="entry name" value="P-typ_ATPase_IB"/>
</dbReference>
<dbReference type="PANTHER" id="PTHR43520">
    <property type="entry name" value="ATP7, ISOFORM B"/>
    <property type="match status" value="1"/>
</dbReference>
<comment type="caution">
    <text evidence="13">The sequence shown here is derived from an EMBL/GenBank/DDBJ whole genome shotgun (WGS) entry which is preliminary data.</text>
</comment>
<dbReference type="InterPro" id="IPR017969">
    <property type="entry name" value="Heavy-metal-associated_CS"/>
</dbReference>
<feature type="compositionally biased region" description="Basic and acidic residues" evidence="11">
    <location>
        <begin position="510"/>
        <end position="519"/>
    </location>
</feature>
<dbReference type="SUPFAM" id="SSF55008">
    <property type="entry name" value="HMA, heavy metal-associated domain"/>
    <property type="match status" value="2"/>
</dbReference>
<dbReference type="CDD" id="cd02094">
    <property type="entry name" value="P-type_ATPase_Cu-like"/>
    <property type="match status" value="1"/>
</dbReference>
<feature type="transmembrane region" description="Helical" evidence="10">
    <location>
        <begin position="307"/>
        <end position="331"/>
    </location>
</feature>
<dbReference type="EMBL" id="JBAHYK010000056">
    <property type="protein sequence ID" value="KAL0579547.1"/>
    <property type="molecule type" value="Genomic_DNA"/>
</dbReference>
<dbReference type="Gene3D" id="3.40.50.1000">
    <property type="entry name" value="HAD superfamily/HAD-like"/>
    <property type="match status" value="1"/>
</dbReference>
<feature type="transmembrane region" description="Helical" evidence="10">
    <location>
        <begin position="681"/>
        <end position="709"/>
    </location>
</feature>
<dbReference type="InterPro" id="IPR001757">
    <property type="entry name" value="P_typ_ATPase"/>
</dbReference>
<gene>
    <name evidence="13" type="ORF">V5O48_002476</name>
</gene>
<dbReference type="Pfam" id="PF00702">
    <property type="entry name" value="Hydrolase"/>
    <property type="match status" value="1"/>
</dbReference>
<feature type="transmembrane region" description="Helical" evidence="10">
    <location>
        <begin position="351"/>
        <end position="373"/>
    </location>
</feature>
<keyword evidence="14" id="KW-1185">Reference proteome</keyword>
<feature type="transmembrane region" description="Helical" evidence="10">
    <location>
        <begin position="1059"/>
        <end position="1080"/>
    </location>
</feature>
<keyword evidence="8 10" id="KW-1133">Transmembrane helix</keyword>
<keyword evidence="4 10" id="KW-0479">Metal-binding</keyword>
<evidence type="ECO:0000256" key="11">
    <source>
        <dbReference type="SAM" id="MobiDB-lite"/>
    </source>
</evidence>
<organism evidence="13 14">
    <name type="scientific">Marasmius crinis-equi</name>
    <dbReference type="NCBI Taxonomy" id="585013"/>
    <lineage>
        <taxon>Eukaryota</taxon>
        <taxon>Fungi</taxon>
        <taxon>Dikarya</taxon>
        <taxon>Basidiomycota</taxon>
        <taxon>Agaricomycotina</taxon>
        <taxon>Agaricomycetes</taxon>
        <taxon>Agaricomycetidae</taxon>
        <taxon>Agaricales</taxon>
        <taxon>Marasmiineae</taxon>
        <taxon>Marasmiaceae</taxon>
        <taxon>Marasmius</taxon>
    </lineage>
</organism>
<evidence type="ECO:0000256" key="7">
    <source>
        <dbReference type="ARBA" id="ARBA00022967"/>
    </source>
</evidence>
<dbReference type="PANTHER" id="PTHR43520:SF32">
    <property type="entry name" value="COPPER RESISTANCE P-TYPE ATPASE (EUROFUNG)"/>
    <property type="match status" value="1"/>
</dbReference>
<evidence type="ECO:0000256" key="6">
    <source>
        <dbReference type="ARBA" id="ARBA00022840"/>
    </source>
</evidence>
<evidence type="ECO:0000259" key="12">
    <source>
        <dbReference type="PROSITE" id="PS50846"/>
    </source>
</evidence>
<dbReference type="Pfam" id="PF00122">
    <property type="entry name" value="E1-E2_ATPase"/>
    <property type="match status" value="1"/>
</dbReference>
<name>A0ABR3FVK3_9AGAR</name>
<dbReference type="Gene3D" id="3.30.70.100">
    <property type="match status" value="2"/>
</dbReference>
<dbReference type="InterPro" id="IPR044492">
    <property type="entry name" value="P_typ_ATPase_HD_dom"/>
</dbReference>
<evidence type="ECO:0000256" key="4">
    <source>
        <dbReference type="ARBA" id="ARBA00022723"/>
    </source>
</evidence>
<dbReference type="SUPFAM" id="SSF81653">
    <property type="entry name" value="Calcium ATPase, transduction domain A"/>
    <property type="match status" value="1"/>
</dbReference>
<protein>
    <recommendedName>
        <fullName evidence="12">HMA domain-containing protein</fullName>
    </recommendedName>
</protein>
<feature type="domain" description="HMA" evidence="12">
    <location>
        <begin position="9"/>
        <end position="75"/>
    </location>
</feature>
<dbReference type="Gene3D" id="3.40.1110.10">
    <property type="entry name" value="Calcium-transporting ATPase, cytoplasmic domain N"/>
    <property type="match status" value="1"/>
</dbReference>
<dbReference type="InterPro" id="IPR023299">
    <property type="entry name" value="ATPase_P-typ_cyto_dom_N"/>
</dbReference>
<evidence type="ECO:0000256" key="9">
    <source>
        <dbReference type="ARBA" id="ARBA00023136"/>
    </source>
</evidence>
<dbReference type="InterPro" id="IPR023298">
    <property type="entry name" value="ATPase_P-typ_TM_dom_sf"/>
</dbReference>
<dbReference type="SFLD" id="SFLDS00003">
    <property type="entry name" value="Haloacid_Dehalogenase"/>
    <property type="match status" value="1"/>
</dbReference>
<evidence type="ECO:0000313" key="13">
    <source>
        <dbReference type="EMBL" id="KAL0579547.1"/>
    </source>
</evidence>
<evidence type="ECO:0000313" key="14">
    <source>
        <dbReference type="Proteomes" id="UP001465976"/>
    </source>
</evidence>
<dbReference type="InterPro" id="IPR036163">
    <property type="entry name" value="HMA_dom_sf"/>
</dbReference>
<feature type="compositionally biased region" description="Polar residues" evidence="11">
    <location>
        <begin position="499"/>
        <end position="508"/>
    </location>
</feature>
<feature type="domain" description="HMA" evidence="12">
    <location>
        <begin position="126"/>
        <end position="191"/>
    </location>
</feature>
<feature type="transmembrane region" description="Helical" evidence="10">
    <location>
        <begin position="1086"/>
        <end position="1107"/>
    </location>
</feature>
<dbReference type="SFLD" id="SFLDF00027">
    <property type="entry name" value="p-type_atpase"/>
    <property type="match status" value="1"/>
</dbReference>
<comment type="similarity">
    <text evidence="2 10">Belongs to the cation transport ATPase (P-type) (TC 3.A.3) family. Type IB subfamily.</text>
</comment>
<keyword evidence="6 10" id="KW-0067">ATP-binding</keyword>
<dbReference type="InterPro" id="IPR006121">
    <property type="entry name" value="HMA_dom"/>
</dbReference>
<proteinExistence type="inferred from homology"/>
<comment type="subcellular location">
    <subcellularLocation>
        <location evidence="1">Membrane</location>
        <topology evidence="1">Multi-pass membrane protein</topology>
    </subcellularLocation>
</comment>
<dbReference type="Proteomes" id="UP001465976">
    <property type="component" value="Unassembled WGS sequence"/>
</dbReference>